<dbReference type="AlphaFoldDB" id="A0A382N1H7"/>
<dbReference type="PROSITE" id="PS52015">
    <property type="entry name" value="TONB_CTD"/>
    <property type="match status" value="1"/>
</dbReference>
<proteinExistence type="predicted"/>
<dbReference type="InterPro" id="IPR037682">
    <property type="entry name" value="TonB_C"/>
</dbReference>
<reference evidence="2" key="1">
    <citation type="submission" date="2018-05" db="EMBL/GenBank/DDBJ databases">
        <authorList>
            <person name="Lanie J.A."/>
            <person name="Ng W.-L."/>
            <person name="Kazmierczak K.M."/>
            <person name="Andrzejewski T.M."/>
            <person name="Davidsen T.M."/>
            <person name="Wayne K.J."/>
            <person name="Tettelin H."/>
            <person name="Glass J.I."/>
            <person name="Rusch D."/>
            <person name="Podicherti R."/>
            <person name="Tsui H.-C.T."/>
            <person name="Winkler M.E."/>
        </authorList>
    </citation>
    <scope>NUCLEOTIDE SEQUENCE</scope>
</reference>
<organism evidence="2">
    <name type="scientific">marine metagenome</name>
    <dbReference type="NCBI Taxonomy" id="408172"/>
    <lineage>
        <taxon>unclassified sequences</taxon>
        <taxon>metagenomes</taxon>
        <taxon>ecological metagenomes</taxon>
    </lineage>
</organism>
<protein>
    <recommendedName>
        <fullName evidence="1">TonB C-terminal domain-containing protein</fullName>
    </recommendedName>
</protein>
<dbReference type="EMBL" id="UINC01097046">
    <property type="protein sequence ID" value="SVC54428.1"/>
    <property type="molecule type" value="Genomic_DNA"/>
</dbReference>
<dbReference type="GO" id="GO:0055085">
    <property type="term" value="P:transmembrane transport"/>
    <property type="evidence" value="ECO:0007669"/>
    <property type="project" value="InterPro"/>
</dbReference>
<feature type="non-terminal residue" evidence="2">
    <location>
        <position position="1"/>
    </location>
</feature>
<name>A0A382N1H7_9ZZZZ</name>
<dbReference type="Pfam" id="PF03544">
    <property type="entry name" value="TonB_C"/>
    <property type="match status" value="1"/>
</dbReference>
<sequence length="37" mass="4315">DEAAVKALKASRFRPAELEKQHVVVRITIPYNFKFNQ</sequence>
<evidence type="ECO:0000259" key="1">
    <source>
        <dbReference type="PROSITE" id="PS52015"/>
    </source>
</evidence>
<gene>
    <name evidence="2" type="ORF">METZ01_LOCUS307282</name>
</gene>
<accession>A0A382N1H7</accession>
<evidence type="ECO:0000313" key="2">
    <source>
        <dbReference type="EMBL" id="SVC54428.1"/>
    </source>
</evidence>
<feature type="domain" description="TonB C-terminal" evidence="1">
    <location>
        <begin position="1"/>
        <end position="37"/>
    </location>
</feature>
<dbReference type="Gene3D" id="3.30.1150.10">
    <property type="match status" value="1"/>
</dbReference>
<dbReference type="SUPFAM" id="SSF74653">
    <property type="entry name" value="TolA/TonB C-terminal domain"/>
    <property type="match status" value="1"/>
</dbReference>